<organism evidence="2 3">
    <name type="scientific">Streptomyces lunalinharesii</name>
    <dbReference type="NCBI Taxonomy" id="333384"/>
    <lineage>
        <taxon>Bacteria</taxon>
        <taxon>Bacillati</taxon>
        <taxon>Actinomycetota</taxon>
        <taxon>Actinomycetes</taxon>
        <taxon>Kitasatosporales</taxon>
        <taxon>Streptomycetaceae</taxon>
        <taxon>Streptomyces</taxon>
    </lineage>
</organism>
<keyword evidence="3" id="KW-1185">Reference proteome</keyword>
<reference evidence="2 3" key="1">
    <citation type="journal article" date="2019" name="Int. J. Syst. Evol. Microbiol.">
        <title>The Global Catalogue of Microorganisms (GCM) 10K type strain sequencing project: providing services to taxonomists for standard genome sequencing and annotation.</title>
        <authorList>
            <consortium name="The Broad Institute Genomics Platform"/>
            <consortium name="The Broad Institute Genome Sequencing Center for Infectious Disease"/>
            <person name="Wu L."/>
            <person name="Ma J."/>
        </authorList>
    </citation>
    <scope>NUCLEOTIDE SEQUENCE [LARGE SCALE GENOMIC DNA]</scope>
    <source>
        <strain evidence="2 3">JCM 16374</strain>
    </source>
</reference>
<protein>
    <submittedName>
        <fullName evidence="2">Uncharacterized protein</fullName>
    </submittedName>
</protein>
<evidence type="ECO:0000256" key="1">
    <source>
        <dbReference type="SAM" id="MobiDB-lite"/>
    </source>
</evidence>
<evidence type="ECO:0000313" key="2">
    <source>
        <dbReference type="EMBL" id="GAA2695223.1"/>
    </source>
</evidence>
<comment type="caution">
    <text evidence="2">The sequence shown here is derived from an EMBL/GenBank/DDBJ whole genome shotgun (WGS) entry which is preliminary data.</text>
</comment>
<dbReference type="EMBL" id="BAAARK010000082">
    <property type="protein sequence ID" value="GAA2695223.1"/>
    <property type="molecule type" value="Genomic_DNA"/>
</dbReference>
<name>A0ABN3T865_9ACTN</name>
<accession>A0ABN3T865</accession>
<sequence>MSRGPAPNASAQSWTNHGKPGITQQPPQYGPAEVEVVEHPAERGDALGPHGTAVRLVRHPAQGPRVPLGRYEFQCHGPPLGEPAAELAAWAGAFRDVQPGAGAAGPGSEPG</sequence>
<proteinExistence type="predicted"/>
<dbReference type="Proteomes" id="UP001500994">
    <property type="component" value="Unassembled WGS sequence"/>
</dbReference>
<feature type="region of interest" description="Disordered" evidence="1">
    <location>
        <begin position="1"/>
        <end position="32"/>
    </location>
</feature>
<gene>
    <name evidence="2" type="ORF">GCM10009864_82590</name>
</gene>
<feature type="compositionally biased region" description="Polar residues" evidence="1">
    <location>
        <begin position="9"/>
        <end position="27"/>
    </location>
</feature>
<evidence type="ECO:0000313" key="3">
    <source>
        <dbReference type="Proteomes" id="UP001500994"/>
    </source>
</evidence>